<dbReference type="InterPro" id="IPR037027">
    <property type="entry name" value="YqgF/RNaseH-like_dom_sf"/>
</dbReference>
<dbReference type="RefSeq" id="WP_034585056.1">
    <property type="nucleotide sequence ID" value="NZ_JRPE02000003.1"/>
</dbReference>
<dbReference type="Proteomes" id="UP000029921">
    <property type="component" value="Unassembled WGS sequence"/>
</dbReference>
<dbReference type="Gene3D" id="3.30.420.140">
    <property type="entry name" value="YqgF/RNase H-like domain"/>
    <property type="match status" value="1"/>
</dbReference>
<dbReference type="NCBIfam" id="TIGR00250">
    <property type="entry name" value="RNAse_H_YqgF"/>
    <property type="match status" value="1"/>
</dbReference>
<dbReference type="InterPro" id="IPR005227">
    <property type="entry name" value="YqgF"/>
</dbReference>
<comment type="function">
    <text evidence="5">Could be a nuclease involved in processing of the 5'-end of pre-16S rRNA.</text>
</comment>
<dbReference type="NCBIfam" id="NF001026">
    <property type="entry name" value="PRK00109.2-2"/>
    <property type="match status" value="1"/>
</dbReference>
<keyword evidence="1 5" id="KW-0963">Cytoplasm</keyword>
<dbReference type="PANTHER" id="PTHR33317:SF4">
    <property type="entry name" value="POLYNUCLEOTIDYL TRANSFERASE, RIBONUCLEASE H-LIKE SUPERFAMILY PROTEIN"/>
    <property type="match status" value="1"/>
</dbReference>
<evidence type="ECO:0000256" key="5">
    <source>
        <dbReference type="HAMAP-Rule" id="MF_00651"/>
    </source>
</evidence>
<dbReference type="CDD" id="cd16964">
    <property type="entry name" value="YqgF"/>
    <property type="match status" value="1"/>
</dbReference>
<evidence type="ECO:0000256" key="1">
    <source>
        <dbReference type="ARBA" id="ARBA00022490"/>
    </source>
</evidence>
<keyword evidence="2 5" id="KW-0690">Ribosome biogenesis</keyword>
<sequence length="144" mass="16105">MQSKKILACDVGLKRIGLAVTQLGIILPIEPILRKNRNQASKELSEILQTREIEILVVGLPSGGVAEHSDTRKRILHFVGLVAFSGEIVYIDEDYTSLEALQSSVYMGVKNRLRIQKDGRLDSLSATLILERFVESQHTYNTNI</sequence>
<dbReference type="Pfam" id="PF03652">
    <property type="entry name" value="RuvX"/>
    <property type="match status" value="1"/>
</dbReference>
<protein>
    <recommendedName>
        <fullName evidence="5">Putative pre-16S rRNA nuclease</fullName>
        <ecNumber evidence="5">3.1.-.-</ecNumber>
    </recommendedName>
</protein>
<accession>A0A4U8T178</accession>
<evidence type="ECO:0000313" key="8">
    <source>
        <dbReference type="Proteomes" id="UP000029921"/>
    </source>
</evidence>
<dbReference type="FunFam" id="3.30.420.140:FF:000013">
    <property type="entry name" value="Putative pre-16S rRNA nuclease"/>
    <property type="match status" value="1"/>
</dbReference>
<evidence type="ECO:0000256" key="3">
    <source>
        <dbReference type="ARBA" id="ARBA00022722"/>
    </source>
</evidence>
<dbReference type="PANTHER" id="PTHR33317">
    <property type="entry name" value="POLYNUCLEOTIDYL TRANSFERASE, RIBONUCLEASE H-LIKE SUPERFAMILY PROTEIN"/>
    <property type="match status" value="1"/>
</dbReference>
<comment type="similarity">
    <text evidence="5">Belongs to the YqgF HJR family.</text>
</comment>
<dbReference type="EMBL" id="JRPE02000003">
    <property type="protein sequence ID" value="TLD93146.1"/>
    <property type="molecule type" value="Genomic_DNA"/>
</dbReference>
<dbReference type="SMART" id="SM00732">
    <property type="entry name" value="YqgFc"/>
    <property type="match status" value="1"/>
</dbReference>
<evidence type="ECO:0000313" key="7">
    <source>
        <dbReference type="EMBL" id="TLD93146.1"/>
    </source>
</evidence>
<comment type="caution">
    <text evidence="7">The sequence shown here is derived from an EMBL/GenBank/DDBJ whole genome shotgun (WGS) entry which is preliminary data.</text>
</comment>
<keyword evidence="4 5" id="KW-0378">Hydrolase</keyword>
<name>A0A4U8T178_9HELI</name>
<keyword evidence="8" id="KW-1185">Reference proteome</keyword>
<dbReference type="GO" id="GO:0016788">
    <property type="term" value="F:hydrolase activity, acting on ester bonds"/>
    <property type="evidence" value="ECO:0007669"/>
    <property type="project" value="UniProtKB-UniRule"/>
</dbReference>
<dbReference type="SUPFAM" id="SSF53098">
    <property type="entry name" value="Ribonuclease H-like"/>
    <property type="match status" value="1"/>
</dbReference>
<dbReference type="AlphaFoldDB" id="A0A4U8T178"/>
<dbReference type="EC" id="3.1.-.-" evidence="5"/>
<dbReference type="GO" id="GO:0004518">
    <property type="term" value="F:nuclease activity"/>
    <property type="evidence" value="ECO:0007669"/>
    <property type="project" value="UniProtKB-KW"/>
</dbReference>
<dbReference type="GO" id="GO:0005829">
    <property type="term" value="C:cytosol"/>
    <property type="evidence" value="ECO:0007669"/>
    <property type="project" value="TreeGrafter"/>
</dbReference>
<keyword evidence="3 5" id="KW-0540">Nuclease</keyword>
<dbReference type="GO" id="GO:0000967">
    <property type="term" value="P:rRNA 5'-end processing"/>
    <property type="evidence" value="ECO:0007669"/>
    <property type="project" value="UniProtKB-UniRule"/>
</dbReference>
<dbReference type="HAMAP" id="MF_00651">
    <property type="entry name" value="Nuclease_YqgF"/>
    <property type="match status" value="1"/>
</dbReference>
<feature type="domain" description="YqgF/RNase H-like" evidence="6">
    <location>
        <begin position="4"/>
        <end position="100"/>
    </location>
</feature>
<comment type="subcellular location">
    <subcellularLocation>
        <location evidence="5">Cytoplasm</location>
    </subcellularLocation>
</comment>
<gene>
    <name evidence="7" type="primary">ruvX</name>
    <name evidence="7" type="ORF">LS74_003130</name>
</gene>
<evidence type="ECO:0000259" key="6">
    <source>
        <dbReference type="SMART" id="SM00732"/>
    </source>
</evidence>
<evidence type="ECO:0000256" key="2">
    <source>
        <dbReference type="ARBA" id="ARBA00022517"/>
    </source>
</evidence>
<evidence type="ECO:0000256" key="4">
    <source>
        <dbReference type="ARBA" id="ARBA00022801"/>
    </source>
</evidence>
<reference evidence="7 8" key="1">
    <citation type="journal article" date="2014" name="Genome Announc.">
        <title>Draft genome sequences of eight enterohepatic helicobacter species isolated from both laboratory and wild rodents.</title>
        <authorList>
            <person name="Sheh A."/>
            <person name="Shen Z."/>
            <person name="Fox J.G."/>
        </authorList>
    </citation>
    <scope>NUCLEOTIDE SEQUENCE [LARGE SCALE GENOMIC DNA]</scope>
    <source>
        <strain evidence="7 8">MIT 96-1001</strain>
    </source>
</reference>
<dbReference type="InterPro" id="IPR006641">
    <property type="entry name" value="YqgF/RNaseH-like_dom"/>
</dbReference>
<dbReference type="InterPro" id="IPR012337">
    <property type="entry name" value="RNaseH-like_sf"/>
</dbReference>
<organism evidence="7 8">
    <name type="scientific">Helicobacter magdeburgensis</name>
    <dbReference type="NCBI Taxonomy" id="471858"/>
    <lineage>
        <taxon>Bacteria</taxon>
        <taxon>Pseudomonadati</taxon>
        <taxon>Campylobacterota</taxon>
        <taxon>Epsilonproteobacteria</taxon>
        <taxon>Campylobacterales</taxon>
        <taxon>Helicobacteraceae</taxon>
        <taxon>Helicobacter</taxon>
    </lineage>
</organism>
<proteinExistence type="inferred from homology"/>